<dbReference type="Gene3D" id="3.10.310.10">
    <property type="entry name" value="Diaminopimelate Epimerase, Chain A, domain 1"/>
    <property type="match status" value="2"/>
</dbReference>
<dbReference type="PIRSF" id="PIRSF016184">
    <property type="entry name" value="PhzC_PhzF"/>
    <property type="match status" value="1"/>
</dbReference>
<dbReference type="SUPFAM" id="SSF54506">
    <property type="entry name" value="Diaminopimelate epimerase-like"/>
    <property type="match status" value="1"/>
</dbReference>
<dbReference type="EMBL" id="KZ819198">
    <property type="protein sequence ID" value="PWY98453.1"/>
    <property type="molecule type" value="Genomic_DNA"/>
</dbReference>
<dbReference type="Proteomes" id="UP000246740">
    <property type="component" value="Unassembled WGS sequence"/>
</dbReference>
<protein>
    <submittedName>
        <fullName evidence="2">Diaminopimelate epimerase-like protein</fullName>
    </submittedName>
</protein>
<dbReference type="STRING" id="1882483.A0A317XJF3"/>
<dbReference type="Pfam" id="PF02567">
    <property type="entry name" value="PhzC-PhzF"/>
    <property type="match status" value="1"/>
</dbReference>
<gene>
    <name evidence="2" type="ORF">BCV70DRAFT_32179</name>
</gene>
<dbReference type="InterPro" id="IPR003719">
    <property type="entry name" value="Phenazine_PhzF-like"/>
</dbReference>
<sequence>MTQPNMYPFHQVDVFTATPYFGNPVAVVNCMEKGAPIPSQEAMQRFAKWTNLSETTFLLPASTESGADYCLKIFTPTTELPFAGHPTLGSCFSFLQHRRQNTSSASSQGETSTEEKIVQECGVGNVEIKVSHQDGTISFVAPDFIRYGAVDQETLGRVCQVLNIDPSEVLDSSWVHNGPPWIGVMLKNADTVLGIQPKNGDDFKDLIFGIIGAYPDGKNADGESLAYEVRAFSFEDIGEDPVTGSLNAGIAKWLALTGRSPATEYTNSQGTVLGRKGRISVKVDSQNKDANGNDRIWIGGQCQLCISGSVAI</sequence>
<dbReference type="NCBIfam" id="TIGR00654">
    <property type="entry name" value="PhzF_family"/>
    <property type="match status" value="1"/>
</dbReference>
<accession>A0A317XJF3</accession>
<feature type="active site" evidence="1">
    <location>
        <position position="54"/>
    </location>
</feature>
<dbReference type="AlphaFoldDB" id="A0A317XJF3"/>
<name>A0A317XJF3_9BASI</name>
<keyword evidence="3" id="KW-1185">Reference proteome</keyword>
<dbReference type="PANTHER" id="PTHR13774:SF32">
    <property type="entry name" value="ANTISENSE-ENHANCING SEQUENCE 1"/>
    <property type="match status" value="1"/>
</dbReference>
<organism evidence="2 3">
    <name type="scientific">Testicularia cyperi</name>
    <dbReference type="NCBI Taxonomy" id="1882483"/>
    <lineage>
        <taxon>Eukaryota</taxon>
        <taxon>Fungi</taxon>
        <taxon>Dikarya</taxon>
        <taxon>Basidiomycota</taxon>
        <taxon>Ustilaginomycotina</taxon>
        <taxon>Ustilaginomycetes</taxon>
        <taxon>Ustilaginales</taxon>
        <taxon>Anthracoideaceae</taxon>
        <taxon>Testicularia</taxon>
    </lineage>
</organism>
<dbReference type="InParanoid" id="A0A317XJF3"/>
<evidence type="ECO:0000313" key="3">
    <source>
        <dbReference type="Proteomes" id="UP000246740"/>
    </source>
</evidence>
<dbReference type="GO" id="GO:0005737">
    <property type="term" value="C:cytoplasm"/>
    <property type="evidence" value="ECO:0007669"/>
    <property type="project" value="TreeGrafter"/>
</dbReference>
<dbReference type="OrthoDB" id="75169at2759"/>
<evidence type="ECO:0000313" key="2">
    <source>
        <dbReference type="EMBL" id="PWY98453.1"/>
    </source>
</evidence>
<proteinExistence type="predicted"/>
<reference evidence="2 3" key="1">
    <citation type="journal article" date="2018" name="Mol. Biol. Evol.">
        <title>Broad Genomic Sampling Reveals a Smut Pathogenic Ancestry of the Fungal Clade Ustilaginomycotina.</title>
        <authorList>
            <person name="Kijpornyongpan T."/>
            <person name="Mondo S.J."/>
            <person name="Barry K."/>
            <person name="Sandor L."/>
            <person name="Lee J."/>
            <person name="Lipzen A."/>
            <person name="Pangilinan J."/>
            <person name="LaButti K."/>
            <person name="Hainaut M."/>
            <person name="Henrissat B."/>
            <person name="Grigoriev I.V."/>
            <person name="Spatafora J.W."/>
            <person name="Aime M.C."/>
        </authorList>
    </citation>
    <scope>NUCLEOTIDE SEQUENCE [LARGE SCALE GENOMIC DNA]</scope>
    <source>
        <strain evidence="2 3">MCA 3645</strain>
    </source>
</reference>
<dbReference type="FunCoup" id="A0A317XJF3">
    <property type="interactions" value="263"/>
</dbReference>
<evidence type="ECO:0000256" key="1">
    <source>
        <dbReference type="PIRSR" id="PIRSR016184-1"/>
    </source>
</evidence>
<dbReference type="PANTHER" id="PTHR13774">
    <property type="entry name" value="PHENAZINE BIOSYNTHESIS PROTEIN"/>
    <property type="match status" value="1"/>
</dbReference>
<dbReference type="GO" id="GO:0016853">
    <property type="term" value="F:isomerase activity"/>
    <property type="evidence" value="ECO:0007669"/>
    <property type="project" value="TreeGrafter"/>
</dbReference>